<dbReference type="InterPro" id="IPR001680">
    <property type="entry name" value="WD40_rpt"/>
</dbReference>
<name>A0A2A9NST3_9AGAR</name>
<dbReference type="PANTHER" id="PTHR45625">
    <property type="entry name" value="PEPTIDYL-PROLYL CIS-TRANS ISOMERASE-RELATED"/>
    <property type="match status" value="1"/>
</dbReference>
<dbReference type="Pfam" id="PF00160">
    <property type="entry name" value="Pro_isomerase"/>
    <property type="match status" value="1"/>
</dbReference>
<dbReference type="SMART" id="SM00320">
    <property type="entry name" value="WD40"/>
    <property type="match status" value="4"/>
</dbReference>
<dbReference type="OrthoDB" id="10264753at2759"/>
<dbReference type="PROSITE" id="PS50072">
    <property type="entry name" value="CSA_PPIASE_2"/>
    <property type="match status" value="1"/>
</dbReference>
<evidence type="ECO:0000256" key="5">
    <source>
        <dbReference type="ARBA" id="ARBA00022737"/>
    </source>
</evidence>
<keyword evidence="6" id="KW-0697">Rotamase</keyword>
<dbReference type="Gene3D" id="2.130.10.10">
    <property type="entry name" value="YVTN repeat-like/Quinoprotein amine dehydrogenase"/>
    <property type="match status" value="1"/>
</dbReference>
<reference evidence="11 12" key="1">
    <citation type="submission" date="2014-02" db="EMBL/GenBank/DDBJ databases">
        <title>Transposable element dynamics among asymbiotic and ectomycorrhizal Amanita fungi.</title>
        <authorList>
            <consortium name="DOE Joint Genome Institute"/>
            <person name="Hess J."/>
            <person name="Skrede I."/>
            <person name="Wolfe B."/>
            <person name="LaButti K."/>
            <person name="Ohm R.A."/>
            <person name="Grigoriev I.V."/>
            <person name="Pringle A."/>
        </authorList>
    </citation>
    <scope>NUCLEOTIDE SEQUENCE [LARGE SCALE GENOMIC DNA]</scope>
    <source>
        <strain evidence="11 12">SKay4041</strain>
    </source>
</reference>
<evidence type="ECO:0000313" key="12">
    <source>
        <dbReference type="Proteomes" id="UP000242287"/>
    </source>
</evidence>
<evidence type="ECO:0000256" key="2">
    <source>
        <dbReference type="ARBA" id="ARBA00007365"/>
    </source>
</evidence>
<evidence type="ECO:0000256" key="4">
    <source>
        <dbReference type="ARBA" id="ARBA00022574"/>
    </source>
</evidence>
<evidence type="ECO:0000313" key="11">
    <source>
        <dbReference type="EMBL" id="PFH54055.1"/>
    </source>
</evidence>
<dbReference type="InterPro" id="IPR029000">
    <property type="entry name" value="Cyclophilin-like_dom_sf"/>
</dbReference>
<dbReference type="Pfam" id="PF00400">
    <property type="entry name" value="WD40"/>
    <property type="match status" value="1"/>
</dbReference>
<evidence type="ECO:0000256" key="3">
    <source>
        <dbReference type="ARBA" id="ARBA00013194"/>
    </source>
</evidence>
<evidence type="ECO:0000256" key="1">
    <source>
        <dbReference type="ARBA" id="ARBA00000971"/>
    </source>
</evidence>
<dbReference type="FunFam" id="2.40.100.10:FF:000003">
    <property type="entry name" value="Peptidylprolyl isomerase domain and WD repeat-containing 1"/>
    <property type="match status" value="1"/>
</dbReference>
<gene>
    <name evidence="11" type="ORF">AMATHDRAFT_73067</name>
</gene>
<keyword evidence="4 8" id="KW-0853">WD repeat</keyword>
<dbReference type="STRING" id="703135.A0A2A9NST3"/>
<organism evidence="11 12">
    <name type="scientific">Amanita thiersii Skay4041</name>
    <dbReference type="NCBI Taxonomy" id="703135"/>
    <lineage>
        <taxon>Eukaryota</taxon>
        <taxon>Fungi</taxon>
        <taxon>Dikarya</taxon>
        <taxon>Basidiomycota</taxon>
        <taxon>Agaricomycotina</taxon>
        <taxon>Agaricomycetes</taxon>
        <taxon>Agaricomycetidae</taxon>
        <taxon>Agaricales</taxon>
        <taxon>Pluteineae</taxon>
        <taxon>Amanitaceae</taxon>
        <taxon>Amanita</taxon>
    </lineage>
</organism>
<feature type="domain" description="PPIase cyclophilin-type" evidence="10">
    <location>
        <begin position="435"/>
        <end position="589"/>
    </location>
</feature>
<dbReference type="PROSITE" id="PS50082">
    <property type="entry name" value="WD_REPEATS_2"/>
    <property type="match status" value="1"/>
</dbReference>
<dbReference type="Gene3D" id="2.40.100.10">
    <property type="entry name" value="Cyclophilin-like"/>
    <property type="match status" value="1"/>
</dbReference>
<sequence length="591" mass="66251">MERVYLDHLPNASQYYKSFMHRDVLNFCIVTRTEFLITTSIDGHLKLWKKQDEGIEFVKHYRAHLSPITSVSASSDGQLVATVSEDGTAKVFDVVNFDMINIVNLGFTPHACCWVHRRGQVQGLLAVSDAASGTIKLYDGRGNNTPLETIETLHKYPVHIMTYSDRYDTVISADEGGFVEYWKPTEPFDLPKNVLGLWSFKSQTDLYEFKKSKSTPTCITLSPDSSSFVTFSLPDRQIRVFSFLEGKLARKYDESLEAIQEMQQAGTSIYKVEDMEFGRRLAVERELELPGPDGRIPGRWSNAIWDESGTLILYPTLLGIKVVNISTNRVVRLLGKDEVVRWMNLTLYQGAPAKRGLTTMAMAASANPILAEKGARDPTLFCTGYKRARFYLFTRSEPEDEKSGDRDIFNERPTREEQSIATAALTSGKNGPSPLANSATIHTTLGDIHIRLFPAQAPKAVENFVGHARSSFFEGIIFHRVIAKFMIQTGDPLGDGTGGTSIWGKEFEDEFSEELRHDRPYTVSMANAGPNTNGSQFFITTTATPWLDKKHTIFGRVLSGLEVVHAIENVKTNKVDKPYEDIKIINIDVDS</sequence>
<dbReference type="EMBL" id="KZ301971">
    <property type="protein sequence ID" value="PFH54055.1"/>
    <property type="molecule type" value="Genomic_DNA"/>
</dbReference>
<dbReference type="PANTHER" id="PTHR45625:SF4">
    <property type="entry name" value="PEPTIDYLPROLYL ISOMERASE DOMAIN AND WD REPEAT-CONTAINING PROTEIN 1"/>
    <property type="match status" value="1"/>
</dbReference>
<dbReference type="EC" id="5.2.1.8" evidence="3"/>
<dbReference type="CDD" id="cd01927">
    <property type="entry name" value="cyclophilin_WD40"/>
    <property type="match status" value="1"/>
</dbReference>
<dbReference type="InterPro" id="IPR036322">
    <property type="entry name" value="WD40_repeat_dom_sf"/>
</dbReference>
<dbReference type="InterPro" id="IPR044666">
    <property type="entry name" value="Cyclophilin_A-like"/>
</dbReference>
<protein>
    <recommendedName>
        <fullName evidence="3">peptidylprolyl isomerase</fullName>
        <ecNumber evidence="3">5.2.1.8</ecNumber>
    </recommendedName>
</protein>
<evidence type="ECO:0000256" key="9">
    <source>
        <dbReference type="SAM" id="MobiDB-lite"/>
    </source>
</evidence>
<dbReference type="InterPro" id="IPR002130">
    <property type="entry name" value="Cyclophilin-type_PPIase_dom"/>
</dbReference>
<comment type="similarity">
    <text evidence="2">Belongs to the cyclophilin-type PPIase family.</text>
</comment>
<evidence type="ECO:0000256" key="6">
    <source>
        <dbReference type="ARBA" id="ARBA00023110"/>
    </source>
</evidence>
<feature type="repeat" description="WD" evidence="8">
    <location>
        <begin position="61"/>
        <end position="102"/>
    </location>
</feature>
<dbReference type="AlphaFoldDB" id="A0A2A9NST3"/>
<feature type="region of interest" description="Disordered" evidence="9">
    <location>
        <begin position="399"/>
        <end position="418"/>
    </location>
</feature>
<dbReference type="FunFam" id="2.130.10.10:FF:000450">
    <property type="entry name" value="Peptidylprolyl isomerase domain and WD-repeat protein 1"/>
    <property type="match status" value="1"/>
</dbReference>
<dbReference type="InterPro" id="IPR015943">
    <property type="entry name" value="WD40/YVTN_repeat-like_dom_sf"/>
</dbReference>
<dbReference type="Proteomes" id="UP000242287">
    <property type="component" value="Unassembled WGS sequence"/>
</dbReference>
<comment type="catalytic activity">
    <reaction evidence="1">
        <text>[protein]-peptidylproline (omega=180) = [protein]-peptidylproline (omega=0)</text>
        <dbReference type="Rhea" id="RHEA:16237"/>
        <dbReference type="Rhea" id="RHEA-COMP:10747"/>
        <dbReference type="Rhea" id="RHEA-COMP:10748"/>
        <dbReference type="ChEBI" id="CHEBI:83833"/>
        <dbReference type="ChEBI" id="CHEBI:83834"/>
        <dbReference type="EC" id="5.2.1.8"/>
    </reaction>
</comment>
<keyword evidence="7" id="KW-0413">Isomerase</keyword>
<evidence type="ECO:0000256" key="8">
    <source>
        <dbReference type="PROSITE-ProRule" id="PRU00221"/>
    </source>
</evidence>
<evidence type="ECO:0000256" key="7">
    <source>
        <dbReference type="ARBA" id="ARBA00023235"/>
    </source>
</evidence>
<dbReference type="PRINTS" id="PR00153">
    <property type="entry name" value="CSAPPISMRASE"/>
</dbReference>
<accession>A0A2A9NST3</accession>
<evidence type="ECO:0000259" key="10">
    <source>
        <dbReference type="PROSITE" id="PS50072"/>
    </source>
</evidence>
<dbReference type="GO" id="GO:0005634">
    <property type="term" value="C:nucleus"/>
    <property type="evidence" value="ECO:0007669"/>
    <property type="project" value="UniProtKB-ARBA"/>
</dbReference>
<dbReference type="SUPFAM" id="SSF50891">
    <property type="entry name" value="Cyclophilin-like"/>
    <property type="match status" value="1"/>
</dbReference>
<feature type="compositionally biased region" description="Basic and acidic residues" evidence="9">
    <location>
        <begin position="401"/>
        <end position="418"/>
    </location>
</feature>
<keyword evidence="5" id="KW-0677">Repeat</keyword>
<keyword evidence="12" id="KW-1185">Reference proteome</keyword>
<proteinExistence type="inferred from homology"/>
<dbReference type="SUPFAM" id="SSF50978">
    <property type="entry name" value="WD40 repeat-like"/>
    <property type="match status" value="1"/>
</dbReference>
<dbReference type="PROSITE" id="PS50294">
    <property type="entry name" value="WD_REPEATS_REGION"/>
    <property type="match status" value="1"/>
</dbReference>
<dbReference type="GO" id="GO:0003755">
    <property type="term" value="F:peptidyl-prolyl cis-trans isomerase activity"/>
    <property type="evidence" value="ECO:0007669"/>
    <property type="project" value="UniProtKB-KW"/>
</dbReference>